<dbReference type="AlphaFoldDB" id="A0A939EKZ4"/>
<protein>
    <submittedName>
        <fullName evidence="1">DUF992 domain-containing protein</fullName>
    </submittedName>
</protein>
<dbReference type="Pfam" id="PF06186">
    <property type="entry name" value="DUF992"/>
    <property type="match status" value="1"/>
</dbReference>
<dbReference type="InterPro" id="IPR009333">
    <property type="entry name" value="DUF992"/>
</dbReference>
<evidence type="ECO:0000313" key="2">
    <source>
        <dbReference type="Proteomes" id="UP000664779"/>
    </source>
</evidence>
<accession>A0A939EKZ4</accession>
<comment type="caution">
    <text evidence="1">The sequence shown here is derived from an EMBL/GenBank/DDBJ whole genome shotgun (WGS) entry which is preliminary data.</text>
</comment>
<keyword evidence="2" id="KW-1185">Reference proteome</keyword>
<dbReference type="Proteomes" id="UP000664779">
    <property type="component" value="Unassembled WGS sequence"/>
</dbReference>
<reference evidence="1" key="1">
    <citation type="submission" date="2021-03" db="EMBL/GenBank/DDBJ databases">
        <title>Roseibium sp. CAU 1637 isolated from Incheon.</title>
        <authorList>
            <person name="Kim W."/>
        </authorList>
    </citation>
    <scope>NUCLEOTIDE SEQUENCE</scope>
    <source>
        <strain evidence="1">CAU 1637</strain>
    </source>
</reference>
<name>A0A939EKZ4_9HYPH</name>
<organism evidence="1 2">
    <name type="scientific">Roseibium limicola</name>
    <dbReference type="NCBI Taxonomy" id="2816037"/>
    <lineage>
        <taxon>Bacteria</taxon>
        <taxon>Pseudomonadati</taxon>
        <taxon>Pseudomonadota</taxon>
        <taxon>Alphaproteobacteria</taxon>
        <taxon>Hyphomicrobiales</taxon>
        <taxon>Stappiaceae</taxon>
        <taxon>Roseibium</taxon>
    </lineage>
</organism>
<sequence length="150" mass="14742">MAAASALTVPAMAADSAPGVQVGKLTCDVKGESNFVIGSSATLGCSYQPVNGPVEYYTGTVNEFGIDIGTTNSATLVWGVLAPSADMETGALAGKYGGVTAGASIGAGLKANALIGGFDKSIALNPLSIETQTGVNLTAGISQLSLTPVS</sequence>
<dbReference type="EMBL" id="JAFLNF010000001">
    <property type="protein sequence ID" value="MBO0343786.1"/>
    <property type="molecule type" value="Genomic_DNA"/>
</dbReference>
<gene>
    <name evidence="1" type="ORF">J0X15_01015</name>
</gene>
<evidence type="ECO:0000313" key="1">
    <source>
        <dbReference type="EMBL" id="MBO0343786.1"/>
    </source>
</evidence>
<proteinExistence type="predicted"/>